<protein>
    <submittedName>
        <fullName evidence="1">Uncharacterized protein</fullName>
    </submittedName>
</protein>
<accession>A0ABS9MT78</accession>
<keyword evidence="2" id="KW-1185">Reference proteome</keyword>
<organism evidence="1 2">
    <name type="scientific">Mesosutterella porci</name>
    <dbReference type="NCBI Taxonomy" id="2915351"/>
    <lineage>
        <taxon>Bacteria</taxon>
        <taxon>Pseudomonadati</taxon>
        <taxon>Pseudomonadota</taxon>
        <taxon>Betaproteobacteria</taxon>
        <taxon>Burkholderiales</taxon>
        <taxon>Sutterellaceae</taxon>
        <taxon>Mesosutterella</taxon>
    </lineage>
</organism>
<dbReference type="InterPro" id="IPR036411">
    <property type="entry name" value="TorD-like_sf"/>
</dbReference>
<sequence length="60" mass="6531">MSAAAEKASGKQKKFLAEHLAPWVGAFCADVRKGPGFYKTVSYITEGFLQIEEDLPGLRA</sequence>
<gene>
    <name evidence="1" type="ORF">MAF45_08775</name>
</gene>
<name>A0ABS9MT78_9BURK</name>
<dbReference type="Proteomes" id="UP001297600">
    <property type="component" value="Unassembled WGS sequence"/>
</dbReference>
<reference evidence="1 2" key="1">
    <citation type="submission" date="2022-02" db="EMBL/GenBank/DDBJ databases">
        <title>Mesosutterella porci, a novel member of the family Sutterellaceae from pig feces.</title>
        <authorList>
            <person name="Wylensek D."/>
            <person name="Clavel T."/>
        </authorList>
    </citation>
    <scope>NUCLEOTIDE SEQUENCE [LARGE SCALE GENOMIC DNA]</scope>
    <source>
        <strain evidence="2">oilRF-744-wt-GAM-9</strain>
    </source>
</reference>
<evidence type="ECO:0000313" key="2">
    <source>
        <dbReference type="Proteomes" id="UP001297600"/>
    </source>
</evidence>
<dbReference type="EMBL" id="JAKNCT010000010">
    <property type="protein sequence ID" value="MCG5031534.1"/>
    <property type="molecule type" value="Genomic_DNA"/>
</dbReference>
<dbReference type="SUPFAM" id="SSF89155">
    <property type="entry name" value="TorD-like"/>
    <property type="match status" value="1"/>
</dbReference>
<proteinExistence type="predicted"/>
<comment type="caution">
    <text evidence="1">The sequence shown here is derived from an EMBL/GenBank/DDBJ whole genome shotgun (WGS) entry which is preliminary data.</text>
</comment>
<dbReference type="Gene3D" id="1.10.3480.10">
    <property type="entry name" value="TorD-like"/>
    <property type="match status" value="1"/>
</dbReference>
<dbReference type="RefSeq" id="WP_237979320.1">
    <property type="nucleotide sequence ID" value="NZ_JAKNCT010000010.1"/>
</dbReference>
<evidence type="ECO:0000313" key="1">
    <source>
        <dbReference type="EMBL" id="MCG5031534.1"/>
    </source>
</evidence>